<reference evidence="1" key="2">
    <citation type="journal article" date="2015" name="Data Brief">
        <title>Shoot transcriptome of the giant reed, Arundo donax.</title>
        <authorList>
            <person name="Barrero R.A."/>
            <person name="Guerrero F.D."/>
            <person name="Moolhuijzen P."/>
            <person name="Goolsby J.A."/>
            <person name="Tidwell J."/>
            <person name="Bellgard S.E."/>
            <person name="Bellgard M.I."/>
        </authorList>
    </citation>
    <scope>NUCLEOTIDE SEQUENCE</scope>
    <source>
        <tissue evidence="1">Shoot tissue taken approximately 20 cm above the soil surface</tissue>
    </source>
</reference>
<accession>A0A0A8XWQ0</accession>
<sequence length="56" mass="6687">MVSNCRIRILYIKLLPMPCYVILQKPRSCRDKNLLFLFIRRRFLSICVAFPGFDAH</sequence>
<organism evidence="1">
    <name type="scientific">Arundo donax</name>
    <name type="common">Giant reed</name>
    <name type="synonym">Donax arundinaceus</name>
    <dbReference type="NCBI Taxonomy" id="35708"/>
    <lineage>
        <taxon>Eukaryota</taxon>
        <taxon>Viridiplantae</taxon>
        <taxon>Streptophyta</taxon>
        <taxon>Embryophyta</taxon>
        <taxon>Tracheophyta</taxon>
        <taxon>Spermatophyta</taxon>
        <taxon>Magnoliopsida</taxon>
        <taxon>Liliopsida</taxon>
        <taxon>Poales</taxon>
        <taxon>Poaceae</taxon>
        <taxon>PACMAD clade</taxon>
        <taxon>Arundinoideae</taxon>
        <taxon>Arundineae</taxon>
        <taxon>Arundo</taxon>
    </lineage>
</organism>
<evidence type="ECO:0000313" key="1">
    <source>
        <dbReference type="EMBL" id="JAD16097.1"/>
    </source>
</evidence>
<protein>
    <submittedName>
        <fullName evidence="1">Uncharacterized protein</fullName>
    </submittedName>
</protein>
<name>A0A0A8XWQ0_ARUDO</name>
<proteinExistence type="predicted"/>
<dbReference type="AlphaFoldDB" id="A0A0A8XWQ0"/>
<reference evidence="1" key="1">
    <citation type="submission" date="2014-09" db="EMBL/GenBank/DDBJ databases">
        <authorList>
            <person name="Magalhaes I.L.F."/>
            <person name="Oliveira U."/>
            <person name="Santos F.R."/>
            <person name="Vidigal T.H.D.A."/>
            <person name="Brescovit A.D."/>
            <person name="Santos A.J."/>
        </authorList>
    </citation>
    <scope>NUCLEOTIDE SEQUENCE</scope>
    <source>
        <tissue evidence="1">Shoot tissue taken approximately 20 cm above the soil surface</tissue>
    </source>
</reference>
<dbReference type="EMBL" id="GBRH01281798">
    <property type="protein sequence ID" value="JAD16097.1"/>
    <property type="molecule type" value="Transcribed_RNA"/>
</dbReference>